<dbReference type="EMBL" id="FOMQ01000012">
    <property type="protein sequence ID" value="SFE04874.1"/>
    <property type="molecule type" value="Genomic_DNA"/>
</dbReference>
<reference evidence="3" key="1">
    <citation type="submission" date="2016-10" db="EMBL/GenBank/DDBJ databases">
        <authorList>
            <person name="Varghese N."/>
            <person name="Submissions S."/>
        </authorList>
    </citation>
    <scope>NUCLEOTIDE SEQUENCE [LARGE SCALE GENOMIC DNA]</scope>
    <source>
        <strain evidence="3">DSM 7481</strain>
    </source>
</reference>
<name>A0A1I1XBU8_9BURK</name>
<dbReference type="Proteomes" id="UP000199517">
    <property type="component" value="Unassembled WGS sequence"/>
</dbReference>
<evidence type="ECO:0000313" key="2">
    <source>
        <dbReference type="EMBL" id="SFE04874.1"/>
    </source>
</evidence>
<evidence type="ECO:0000256" key="1">
    <source>
        <dbReference type="SAM" id="Phobius"/>
    </source>
</evidence>
<accession>A0A1I1XBU8</accession>
<dbReference type="OrthoDB" id="8909932at2"/>
<proteinExistence type="predicted"/>
<dbReference type="STRING" id="32040.SAMN04489710_112122"/>
<sequence length="152" mass="16804">MTVCASCGRRLAASQAVCPECDRLLAPPVPDPTRGAFLCPGCAARFDAAMQSPWPENARWFMPQGVRLRCPHCRAVLRDRMRSRVSPWEIGGLYALLLLAQFQLPAAQARAATFGGMVVALLWVLWRRERGVPRENRYALEPARQPGTGATD</sequence>
<keyword evidence="1" id="KW-1133">Transmembrane helix</keyword>
<keyword evidence="1" id="KW-0472">Membrane</keyword>
<protein>
    <recommendedName>
        <fullName evidence="4">Double zinc ribbon</fullName>
    </recommendedName>
</protein>
<gene>
    <name evidence="2" type="ORF">SAMN04489710_112122</name>
</gene>
<feature type="transmembrane region" description="Helical" evidence="1">
    <location>
        <begin position="85"/>
        <end position="102"/>
    </location>
</feature>
<keyword evidence="3" id="KW-1185">Reference proteome</keyword>
<feature type="transmembrane region" description="Helical" evidence="1">
    <location>
        <begin position="108"/>
        <end position="126"/>
    </location>
</feature>
<evidence type="ECO:0008006" key="4">
    <source>
        <dbReference type="Google" id="ProtNLM"/>
    </source>
</evidence>
<dbReference type="RefSeq" id="WP_092954987.1">
    <property type="nucleotide sequence ID" value="NZ_FOMQ01000012.1"/>
</dbReference>
<keyword evidence="1" id="KW-0812">Transmembrane</keyword>
<evidence type="ECO:0000313" key="3">
    <source>
        <dbReference type="Proteomes" id="UP000199517"/>
    </source>
</evidence>
<dbReference type="AlphaFoldDB" id="A0A1I1XBU8"/>
<organism evidence="2 3">
    <name type="scientific">Paracidovorax konjaci</name>
    <dbReference type="NCBI Taxonomy" id="32040"/>
    <lineage>
        <taxon>Bacteria</taxon>
        <taxon>Pseudomonadati</taxon>
        <taxon>Pseudomonadota</taxon>
        <taxon>Betaproteobacteria</taxon>
        <taxon>Burkholderiales</taxon>
        <taxon>Comamonadaceae</taxon>
        <taxon>Paracidovorax</taxon>
    </lineage>
</organism>